<dbReference type="GO" id="GO:0031956">
    <property type="term" value="F:medium-chain fatty acid-CoA ligase activity"/>
    <property type="evidence" value="ECO:0007669"/>
    <property type="project" value="TreeGrafter"/>
</dbReference>
<dbReference type="NCBIfam" id="NF004837">
    <property type="entry name" value="PRK06187.1"/>
    <property type="match status" value="1"/>
</dbReference>
<dbReference type="InterPro" id="IPR020845">
    <property type="entry name" value="AMP-binding_CS"/>
</dbReference>
<dbReference type="CDD" id="cd17631">
    <property type="entry name" value="FACL_FadD13-like"/>
    <property type="match status" value="1"/>
</dbReference>
<accession>A0A6A8DGL3</accession>
<dbReference type="PANTHER" id="PTHR43201">
    <property type="entry name" value="ACYL-COA SYNTHETASE"/>
    <property type="match status" value="1"/>
</dbReference>
<dbReference type="Pfam" id="PF00501">
    <property type="entry name" value="AMP-binding"/>
    <property type="match status" value="1"/>
</dbReference>
<dbReference type="FunFam" id="3.30.300.30:FF:000008">
    <property type="entry name" value="2,3-dihydroxybenzoate-AMP ligase"/>
    <property type="match status" value="1"/>
</dbReference>
<name>A0A6A8DGL3_9BACI</name>
<dbReference type="InterPro" id="IPR045851">
    <property type="entry name" value="AMP-bd_C_sf"/>
</dbReference>
<dbReference type="Gene3D" id="3.30.300.30">
    <property type="match status" value="1"/>
</dbReference>
<dbReference type="Proteomes" id="UP000799092">
    <property type="component" value="Unassembled WGS sequence"/>
</dbReference>
<keyword evidence="2 5" id="KW-0436">Ligase</keyword>
<proteinExistence type="inferred from homology"/>
<comment type="caution">
    <text evidence="5">The sequence shown here is derived from an EMBL/GenBank/DDBJ whole genome shotgun (WGS) entry which is preliminary data.</text>
</comment>
<dbReference type="RefSeq" id="WP_338079430.1">
    <property type="nucleotide sequence ID" value="NZ_WJNG01000011.1"/>
</dbReference>
<keyword evidence="6" id="KW-1185">Reference proteome</keyword>
<evidence type="ECO:0000313" key="5">
    <source>
        <dbReference type="EMBL" id="MRH43646.1"/>
    </source>
</evidence>
<sequence>MGFELDWIKSRSVLLPNKCAVIDTVSNNAWTYSQLNDRSAYLAEYFLSIGVQKGYRIALLATNHVCYFDFLFACIKIGAIFVPLNWRLSTSELGYMLEDCTPTIVGIQSSFIKQTDQWKLDFQLLEIDSNNYISRLNNRPRNTKTKLDLSENDPLAMIYTGGTTGKPKGAVLSHRSIVWNGINTIVSWNLTDQDTTLTCLPMFHTGGLNALSIPILMAGGTVVLSPSFRPEQAVKHLIDYKCTIVLFVPTMYHMLIKSADFEKANFPNMKVFLSGGAPCPLGIYEIFSLRGFAFKEGYGLTEAGPNNFYIDPKDAKRKPGSVGKPMLFNEVKIVNSNGNKTSDDEVGELLLRGNHLFDYYWNKKDATSRAIVKGWLHTGDLARMDDEGYVYIVGRKKDMIITGGENVYPLEIENWMESHDSVEEIAVIGVSDEKWGEMVIAFVAPHHNVSVTEEELKEYCKKKMASYKIPKRFYIVDQLPKTHVGKINKNQLKKQLRKVKED</sequence>
<dbReference type="GO" id="GO:0006631">
    <property type="term" value="P:fatty acid metabolic process"/>
    <property type="evidence" value="ECO:0007669"/>
    <property type="project" value="TreeGrafter"/>
</dbReference>
<feature type="domain" description="AMP-dependent synthetase/ligase" evidence="3">
    <location>
        <begin position="16"/>
        <end position="361"/>
    </location>
</feature>
<dbReference type="InterPro" id="IPR025110">
    <property type="entry name" value="AMP-bd_C"/>
</dbReference>
<reference evidence="5" key="1">
    <citation type="submission" date="2019-11" db="EMBL/GenBank/DDBJ databases">
        <authorList>
            <person name="Li J."/>
        </authorList>
    </citation>
    <scope>NUCLEOTIDE SEQUENCE</scope>
    <source>
        <strain evidence="5">B6B</strain>
    </source>
</reference>
<dbReference type="EMBL" id="WJNG01000011">
    <property type="protein sequence ID" value="MRH43646.1"/>
    <property type="molecule type" value="Genomic_DNA"/>
</dbReference>
<protein>
    <submittedName>
        <fullName evidence="5">Long-chain-fatty-acid--CoA ligase</fullName>
    </submittedName>
</protein>
<dbReference type="InterPro" id="IPR042099">
    <property type="entry name" value="ANL_N_sf"/>
</dbReference>
<evidence type="ECO:0000256" key="2">
    <source>
        <dbReference type="ARBA" id="ARBA00022598"/>
    </source>
</evidence>
<gene>
    <name evidence="5" type="ORF">GH741_13290</name>
</gene>
<dbReference type="Pfam" id="PF13193">
    <property type="entry name" value="AMP-binding_C"/>
    <property type="match status" value="1"/>
</dbReference>
<evidence type="ECO:0000259" key="3">
    <source>
        <dbReference type="Pfam" id="PF00501"/>
    </source>
</evidence>
<dbReference type="AlphaFoldDB" id="A0A6A8DGL3"/>
<evidence type="ECO:0000313" key="6">
    <source>
        <dbReference type="Proteomes" id="UP000799092"/>
    </source>
</evidence>
<dbReference type="PANTHER" id="PTHR43201:SF5">
    <property type="entry name" value="MEDIUM-CHAIN ACYL-COA LIGASE ACSF2, MITOCHONDRIAL"/>
    <property type="match status" value="1"/>
</dbReference>
<comment type="similarity">
    <text evidence="1">Belongs to the ATP-dependent AMP-binding enzyme family.</text>
</comment>
<feature type="domain" description="AMP-binding enzyme C-terminal" evidence="4">
    <location>
        <begin position="411"/>
        <end position="486"/>
    </location>
</feature>
<evidence type="ECO:0000256" key="1">
    <source>
        <dbReference type="ARBA" id="ARBA00006432"/>
    </source>
</evidence>
<dbReference type="InterPro" id="IPR000873">
    <property type="entry name" value="AMP-dep_synth/lig_dom"/>
</dbReference>
<dbReference type="Gene3D" id="3.40.50.12780">
    <property type="entry name" value="N-terminal domain of ligase-like"/>
    <property type="match status" value="1"/>
</dbReference>
<evidence type="ECO:0000259" key="4">
    <source>
        <dbReference type="Pfam" id="PF13193"/>
    </source>
</evidence>
<dbReference type="SUPFAM" id="SSF56801">
    <property type="entry name" value="Acetyl-CoA synthetase-like"/>
    <property type="match status" value="1"/>
</dbReference>
<organism evidence="5 6">
    <name type="scientific">Aquibacillus halophilus</name>
    <dbReference type="NCBI Taxonomy" id="930132"/>
    <lineage>
        <taxon>Bacteria</taxon>
        <taxon>Bacillati</taxon>
        <taxon>Bacillota</taxon>
        <taxon>Bacilli</taxon>
        <taxon>Bacillales</taxon>
        <taxon>Bacillaceae</taxon>
        <taxon>Aquibacillus</taxon>
    </lineage>
</organism>
<dbReference type="PROSITE" id="PS00455">
    <property type="entry name" value="AMP_BINDING"/>
    <property type="match status" value="1"/>
</dbReference>